<accession>A0ABS7R1H6</accession>
<evidence type="ECO:0000313" key="1">
    <source>
        <dbReference type="EMBL" id="MBY8889318.1"/>
    </source>
</evidence>
<protein>
    <recommendedName>
        <fullName evidence="3">Cellulose biosynthesis protein BcsQ</fullName>
    </recommendedName>
</protein>
<comment type="caution">
    <text evidence="1">The sequence shown here is derived from an EMBL/GenBank/DDBJ whole genome shotgun (WGS) entry which is preliminary data.</text>
</comment>
<name>A0ABS7R1H6_9ACTN</name>
<proteinExistence type="predicted"/>
<reference evidence="1 2" key="1">
    <citation type="submission" date="2021-08" db="EMBL/GenBank/DDBJ databases">
        <title>Streptomyces sp. PTM05 isolated from lichen.</title>
        <authorList>
            <person name="Somphong A."/>
            <person name="Phongsopitanun W."/>
            <person name="Tanasupawat S."/>
        </authorList>
    </citation>
    <scope>NUCLEOTIDE SEQUENCE [LARGE SCALE GENOMIC DNA]</scope>
    <source>
        <strain evidence="1 2">Ptm05</strain>
    </source>
</reference>
<dbReference type="InterPro" id="IPR027417">
    <property type="entry name" value="P-loop_NTPase"/>
</dbReference>
<organism evidence="1 2">
    <name type="scientific">Streptantibioticus parmotrematis</name>
    <dbReference type="NCBI Taxonomy" id="2873249"/>
    <lineage>
        <taxon>Bacteria</taxon>
        <taxon>Bacillati</taxon>
        <taxon>Actinomycetota</taxon>
        <taxon>Actinomycetes</taxon>
        <taxon>Kitasatosporales</taxon>
        <taxon>Streptomycetaceae</taxon>
        <taxon>Streptantibioticus</taxon>
    </lineage>
</organism>
<sequence length="270" mass="28834">MAVIALTGGLGSPGVTTTALALLMTWPLESGRRMILAECDPDGGAVLPGALQGTVDNNRGVRHLAVAVRQGQLVESFWRQLVDLTDEGTGERTVLPGLWDPTHASTMGTVWEELAKLFAGIDQHRHDVLVDLGRRGAFGPSAVLAQRADVVVMVARNTLRSLQSAQVRLTALREQLGSATEIAVLLIDAGPFPRQEVERQLNHRVAAVLPWRPEQAAVLSDGADQPRRFASCDLMRAARTAAAPLQQLIAARRGRLGLPATGQGAMSGAW</sequence>
<dbReference type="SUPFAM" id="SSF52540">
    <property type="entry name" value="P-loop containing nucleoside triphosphate hydrolases"/>
    <property type="match status" value="1"/>
</dbReference>
<dbReference type="Gene3D" id="3.40.50.300">
    <property type="entry name" value="P-loop containing nucleotide triphosphate hydrolases"/>
    <property type="match status" value="1"/>
</dbReference>
<gene>
    <name evidence="1" type="ORF">K7472_31415</name>
</gene>
<dbReference type="EMBL" id="JAINVZ010000040">
    <property type="protein sequence ID" value="MBY8889318.1"/>
    <property type="molecule type" value="Genomic_DNA"/>
</dbReference>
<dbReference type="Proteomes" id="UP001198565">
    <property type="component" value="Unassembled WGS sequence"/>
</dbReference>
<evidence type="ECO:0000313" key="2">
    <source>
        <dbReference type="Proteomes" id="UP001198565"/>
    </source>
</evidence>
<dbReference type="RefSeq" id="WP_222982525.1">
    <property type="nucleotide sequence ID" value="NZ_JAINVZ010000040.1"/>
</dbReference>
<evidence type="ECO:0008006" key="3">
    <source>
        <dbReference type="Google" id="ProtNLM"/>
    </source>
</evidence>
<keyword evidence="2" id="KW-1185">Reference proteome</keyword>